<feature type="region of interest" description="Disordered" evidence="1">
    <location>
        <begin position="1"/>
        <end position="85"/>
    </location>
</feature>
<protein>
    <submittedName>
        <fullName evidence="2">Uncharacterized protein</fullName>
    </submittedName>
</protein>
<sequence length="85" mass="8944">MTEVDYYQVDTPEDGVTGGEASAQEATQNTTGSGGDREGLLVSGPRGEGRRSPSALRVHFETSSSTGGIEEEEEDLRPAVSETVL</sequence>
<accession>A0A5B7H7Z1</accession>
<evidence type="ECO:0000313" key="2">
    <source>
        <dbReference type="EMBL" id="MPC64904.1"/>
    </source>
</evidence>
<comment type="caution">
    <text evidence="2">The sequence shown here is derived from an EMBL/GenBank/DDBJ whole genome shotgun (WGS) entry which is preliminary data.</text>
</comment>
<evidence type="ECO:0000313" key="3">
    <source>
        <dbReference type="Proteomes" id="UP000324222"/>
    </source>
</evidence>
<proteinExistence type="predicted"/>
<keyword evidence="3" id="KW-1185">Reference proteome</keyword>
<name>A0A5B7H7Z1_PORTR</name>
<dbReference type="Proteomes" id="UP000324222">
    <property type="component" value="Unassembled WGS sequence"/>
</dbReference>
<evidence type="ECO:0000256" key="1">
    <source>
        <dbReference type="SAM" id="MobiDB-lite"/>
    </source>
</evidence>
<reference evidence="2 3" key="1">
    <citation type="submission" date="2019-05" db="EMBL/GenBank/DDBJ databases">
        <title>Another draft genome of Portunus trituberculatus and its Hox gene families provides insights of decapod evolution.</title>
        <authorList>
            <person name="Jeong J.-H."/>
            <person name="Song I."/>
            <person name="Kim S."/>
            <person name="Choi T."/>
            <person name="Kim D."/>
            <person name="Ryu S."/>
            <person name="Kim W."/>
        </authorList>
    </citation>
    <scope>NUCLEOTIDE SEQUENCE [LARGE SCALE GENOMIC DNA]</scope>
    <source>
        <tissue evidence="2">Muscle</tissue>
    </source>
</reference>
<gene>
    <name evidence="2" type="ORF">E2C01_059026</name>
</gene>
<organism evidence="2 3">
    <name type="scientific">Portunus trituberculatus</name>
    <name type="common">Swimming crab</name>
    <name type="synonym">Neptunus trituberculatus</name>
    <dbReference type="NCBI Taxonomy" id="210409"/>
    <lineage>
        <taxon>Eukaryota</taxon>
        <taxon>Metazoa</taxon>
        <taxon>Ecdysozoa</taxon>
        <taxon>Arthropoda</taxon>
        <taxon>Crustacea</taxon>
        <taxon>Multicrustacea</taxon>
        <taxon>Malacostraca</taxon>
        <taxon>Eumalacostraca</taxon>
        <taxon>Eucarida</taxon>
        <taxon>Decapoda</taxon>
        <taxon>Pleocyemata</taxon>
        <taxon>Brachyura</taxon>
        <taxon>Eubrachyura</taxon>
        <taxon>Portunoidea</taxon>
        <taxon>Portunidae</taxon>
        <taxon>Portuninae</taxon>
        <taxon>Portunus</taxon>
    </lineage>
</organism>
<dbReference type="EMBL" id="VSRR010022703">
    <property type="protein sequence ID" value="MPC64904.1"/>
    <property type="molecule type" value="Genomic_DNA"/>
</dbReference>
<dbReference type="AlphaFoldDB" id="A0A5B7H7Z1"/>